<dbReference type="PROSITE" id="PS51671">
    <property type="entry name" value="ACT"/>
    <property type="match status" value="1"/>
</dbReference>
<dbReference type="PROSITE" id="PS51171">
    <property type="entry name" value="PREPHENATE_DEHYDR_3"/>
    <property type="match status" value="1"/>
</dbReference>
<evidence type="ECO:0000313" key="8">
    <source>
        <dbReference type="EMBL" id="AWR94483.1"/>
    </source>
</evidence>
<dbReference type="OrthoDB" id="8755at2157"/>
<dbReference type="InterPro" id="IPR002912">
    <property type="entry name" value="ACT_dom"/>
</dbReference>
<evidence type="ECO:0000256" key="2">
    <source>
        <dbReference type="ARBA" id="ARBA00023141"/>
    </source>
</evidence>
<dbReference type="Gene3D" id="3.30.70.260">
    <property type="match status" value="1"/>
</dbReference>
<evidence type="ECO:0000313" key="9">
    <source>
        <dbReference type="Proteomes" id="UP000248044"/>
    </source>
</evidence>
<reference evidence="8 9" key="1">
    <citation type="submission" date="2018-05" db="EMBL/GenBank/DDBJ databases">
        <title>Complete Genome Sequences of Extremely Thermoacidophilic, Metal-Mobilizing Type-Strain Members of the Archaeal Family Sulfolobaceae: Acidianus brierleyi DSM-1651T, Acidianus sulfidivorans DSM-18786T, Metallosphaera hakonensis DSM-7519T, and Metallosphaera prunae DSM-10039T.</title>
        <authorList>
            <person name="Counts J.A."/>
            <person name="Kelly R.M."/>
        </authorList>
    </citation>
    <scope>NUCLEOTIDE SEQUENCE [LARGE SCALE GENOMIC DNA]</scope>
    <source>
        <strain evidence="8 9">DSM 1651</strain>
    </source>
</reference>
<dbReference type="EMBL" id="CP029289">
    <property type="protein sequence ID" value="AWR94483.1"/>
    <property type="molecule type" value="Genomic_DNA"/>
</dbReference>
<dbReference type="GO" id="GO:0005737">
    <property type="term" value="C:cytoplasm"/>
    <property type="evidence" value="ECO:0007669"/>
    <property type="project" value="TreeGrafter"/>
</dbReference>
<dbReference type="Gene3D" id="3.40.190.10">
    <property type="entry name" value="Periplasmic binding protein-like II"/>
    <property type="match status" value="2"/>
</dbReference>
<dbReference type="PANTHER" id="PTHR21022:SF19">
    <property type="entry name" value="PREPHENATE DEHYDRATASE-RELATED"/>
    <property type="match status" value="1"/>
</dbReference>
<accession>A0A2U9IEL1</accession>
<proteinExistence type="predicted"/>
<keyword evidence="2" id="KW-0057">Aromatic amino acid biosynthesis</keyword>
<sequence length="269" mass="30395">METYNFLCDPNGIYYLGPEGSFSHQASTLLSGKLIPKPTIKDIFVAVNNSLDALGVVPVENSIEGPVNETLDNLFAFDGIYSVYSIEIQIDLVLASKSDLSKVKKIYSHNHAIREAQNNLEKLGVTNFVPVESTSKAALMANNDRESAAICSSFAAKLYNLEILYDKIQDGVNITKFLVISKKMRTDGNKAIFLFTVPHKPGGLYRVIEKFYLKNINLTMIYSRPLRNTPWNYYFYLEFENFDNLSTLEKDVREVVIELKNKGSYTKLT</sequence>
<dbReference type="Pfam" id="PF00800">
    <property type="entry name" value="PDT"/>
    <property type="match status" value="1"/>
</dbReference>
<dbReference type="PANTHER" id="PTHR21022">
    <property type="entry name" value="PREPHENATE DEHYDRATASE P PROTEIN"/>
    <property type="match status" value="1"/>
</dbReference>
<dbReference type="GO" id="GO:0009094">
    <property type="term" value="P:L-phenylalanine biosynthetic process"/>
    <property type="evidence" value="ECO:0007669"/>
    <property type="project" value="UniProtKB-KW"/>
</dbReference>
<evidence type="ECO:0000259" key="7">
    <source>
        <dbReference type="PROSITE" id="PS51671"/>
    </source>
</evidence>
<evidence type="ECO:0000256" key="1">
    <source>
        <dbReference type="ARBA" id="ARBA00022605"/>
    </source>
</evidence>
<name>A0A2U9IEL1_9CREN</name>
<dbReference type="AlphaFoldDB" id="A0A2U9IEL1"/>
<feature type="domain" description="Prephenate dehydratase" evidence="6">
    <location>
        <begin position="12"/>
        <end position="182"/>
    </location>
</feature>
<feature type="domain" description="ACT" evidence="7">
    <location>
        <begin position="192"/>
        <end position="269"/>
    </location>
</feature>
<keyword evidence="3" id="KW-0584">Phenylalanine biosynthesis</keyword>
<dbReference type="CDD" id="cd04905">
    <property type="entry name" value="ACT_CM-PDT"/>
    <property type="match status" value="1"/>
</dbReference>
<evidence type="ECO:0000256" key="3">
    <source>
        <dbReference type="ARBA" id="ARBA00023222"/>
    </source>
</evidence>
<evidence type="ECO:0000256" key="4">
    <source>
        <dbReference type="ARBA" id="ARBA00023239"/>
    </source>
</evidence>
<dbReference type="InterPro" id="IPR045865">
    <property type="entry name" value="ACT-like_dom_sf"/>
</dbReference>
<evidence type="ECO:0000259" key="6">
    <source>
        <dbReference type="PROSITE" id="PS51171"/>
    </source>
</evidence>
<protein>
    <submittedName>
        <fullName evidence="8">Chorismate mutase</fullName>
    </submittedName>
</protein>
<dbReference type="CDD" id="cd13630">
    <property type="entry name" value="PBP2_PDT_1"/>
    <property type="match status" value="1"/>
</dbReference>
<dbReference type="SUPFAM" id="SSF53850">
    <property type="entry name" value="Periplasmic binding protein-like II"/>
    <property type="match status" value="1"/>
</dbReference>
<comment type="pathway">
    <text evidence="5">Amino-acid biosynthesis.</text>
</comment>
<keyword evidence="9" id="KW-1185">Reference proteome</keyword>
<keyword evidence="4" id="KW-0456">Lyase</keyword>
<keyword evidence="1" id="KW-0028">Amino-acid biosynthesis</keyword>
<dbReference type="SUPFAM" id="SSF55021">
    <property type="entry name" value="ACT-like"/>
    <property type="match status" value="1"/>
</dbReference>
<evidence type="ECO:0000256" key="5">
    <source>
        <dbReference type="ARBA" id="ARBA00029440"/>
    </source>
</evidence>
<organism evidence="8 9">
    <name type="scientific">Acidianus brierleyi</name>
    <dbReference type="NCBI Taxonomy" id="41673"/>
    <lineage>
        <taxon>Archaea</taxon>
        <taxon>Thermoproteota</taxon>
        <taxon>Thermoprotei</taxon>
        <taxon>Sulfolobales</taxon>
        <taxon>Sulfolobaceae</taxon>
        <taxon>Acidianus</taxon>
    </lineage>
</organism>
<dbReference type="KEGG" id="abri:DFR85_07630"/>
<dbReference type="Proteomes" id="UP000248044">
    <property type="component" value="Chromosome"/>
</dbReference>
<dbReference type="InterPro" id="IPR001086">
    <property type="entry name" value="Preph_deHydtase"/>
</dbReference>
<dbReference type="GO" id="GO:0004664">
    <property type="term" value="F:prephenate dehydratase activity"/>
    <property type="evidence" value="ECO:0007669"/>
    <property type="project" value="InterPro"/>
</dbReference>
<gene>
    <name evidence="8" type="ORF">DFR85_07630</name>
</gene>